<organism evidence="9 10">
    <name type="scientific">Microbacterium hominis</name>
    <dbReference type="NCBI Taxonomy" id="162426"/>
    <lineage>
        <taxon>Bacteria</taxon>
        <taxon>Bacillati</taxon>
        <taxon>Actinomycetota</taxon>
        <taxon>Actinomycetes</taxon>
        <taxon>Micrococcales</taxon>
        <taxon>Microbacteriaceae</taxon>
        <taxon>Microbacterium</taxon>
    </lineage>
</organism>
<keyword evidence="6" id="KW-0406">Ion transport</keyword>
<dbReference type="AlphaFoldDB" id="A0A2K9D628"/>
<gene>
    <name evidence="9" type="ORF">CXR34_01960</name>
</gene>
<dbReference type="EMBL" id="CP025299">
    <property type="protein sequence ID" value="AUG28342.1"/>
    <property type="molecule type" value="Genomic_DNA"/>
</dbReference>
<dbReference type="GO" id="GO:0005886">
    <property type="term" value="C:plasma membrane"/>
    <property type="evidence" value="ECO:0007669"/>
    <property type="project" value="UniProtKB-SubCell"/>
</dbReference>
<reference evidence="9 10" key="1">
    <citation type="submission" date="2017-12" db="EMBL/GenBank/DDBJ databases">
        <title>Isolation and characterization of estrogens degradatiion strain Microbacterium hominis SJTG1.</title>
        <authorList>
            <person name="Xiong W."/>
            <person name="Yin C."/>
            <person name="Zheng D."/>
            <person name="Liang R."/>
        </authorList>
    </citation>
    <scope>NUCLEOTIDE SEQUENCE [LARGE SCALE GENOMIC DNA]</scope>
    <source>
        <strain evidence="9 10">SJTG1</strain>
    </source>
</reference>
<evidence type="ECO:0000313" key="10">
    <source>
        <dbReference type="Proteomes" id="UP000233276"/>
    </source>
</evidence>
<keyword evidence="7" id="KW-0472">Membrane</keyword>
<dbReference type="GO" id="GO:1902600">
    <property type="term" value="P:proton transmembrane transport"/>
    <property type="evidence" value="ECO:0007669"/>
    <property type="project" value="InterPro"/>
</dbReference>
<evidence type="ECO:0000256" key="2">
    <source>
        <dbReference type="ARBA" id="ARBA00022448"/>
    </source>
</evidence>
<keyword evidence="2" id="KW-0813">Transport</keyword>
<dbReference type="PANTHER" id="PTHR32507">
    <property type="entry name" value="NA(+)/H(+) ANTIPORTER 1"/>
    <property type="match status" value="1"/>
</dbReference>
<evidence type="ECO:0000256" key="5">
    <source>
        <dbReference type="ARBA" id="ARBA00022989"/>
    </source>
</evidence>
<evidence type="ECO:0000259" key="8">
    <source>
        <dbReference type="Pfam" id="PF00999"/>
    </source>
</evidence>
<keyword evidence="3" id="KW-0050">Antiport</keyword>
<dbReference type="Proteomes" id="UP000233276">
    <property type="component" value="Chromosome"/>
</dbReference>
<evidence type="ECO:0000256" key="6">
    <source>
        <dbReference type="ARBA" id="ARBA00023065"/>
    </source>
</evidence>
<name>A0A2K9D628_9MICO</name>
<keyword evidence="5" id="KW-1133">Transmembrane helix</keyword>
<accession>A0A2K9D628</accession>
<dbReference type="Pfam" id="PF00999">
    <property type="entry name" value="Na_H_Exchanger"/>
    <property type="match status" value="1"/>
</dbReference>
<proteinExistence type="predicted"/>
<feature type="domain" description="Cation/H+ exchanger transmembrane" evidence="8">
    <location>
        <begin position="15"/>
        <end position="419"/>
    </location>
</feature>
<protein>
    <submittedName>
        <fullName evidence="9">Sodium:proton antiporter</fullName>
    </submittedName>
</protein>
<dbReference type="KEGG" id="mhos:CXR34_01960"/>
<evidence type="ECO:0000256" key="7">
    <source>
        <dbReference type="ARBA" id="ARBA00023136"/>
    </source>
</evidence>
<dbReference type="InterPro" id="IPR006153">
    <property type="entry name" value="Cation/H_exchanger_TM"/>
</dbReference>
<evidence type="ECO:0000313" key="9">
    <source>
        <dbReference type="EMBL" id="AUG28342.1"/>
    </source>
</evidence>
<comment type="subcellular location">
    <subcellularLocation>
        <location evidence="1">Cell membrane</location>
        <topology evidence="1">Multi-pass membrane protein</topology>
    </subcellularLocation>
</comment>
<dbReference type="RefSeq" id="WP_101305375.1">
    <property type="nucleotide sequence ID" value="NZ_CP025299.1"/>
</dbReference>
<evidence type="ECO:0000256" key="4">
    <source>
        <dbReference type="ARBA" id="ARBA00022692"/>
    </source>
</evidence>
<evidence type="ECO:0000256" key="3">
    <source>
        <dbReference type="ARBA" id="ARBA00022449"/>
    </source>
</evidence>
<keyword evidence="4" id="KW-0812">Transmembrane</keyword>
<dbReference type="GO" id="GO:0015297">
    <property type="term" value="F:antiporter activity"/>
    <property type="evidence" value="ECO:0007669"/>
    <property type="project" value="UniProtKB-KW"/>
</dbReference>
<evidence type="ECO:0000256" key="1">
    <source>
        <dbReference type="ARBA" id="ARBA00004651"/>
    </source>
</evidence>
<dbReference type="PANTHER" id="PTHR32507:SF8">
    <property type="entry name" value="CNH1P"/>
    <property type="match status" value="1"/>
</dbReference>
<sequence>MPLIFLLGFVVIGLWSVVAHRFERTGVAGPAVLAVAGAALVLIDVTGFADAVGSDSAEHVVELILAVLLFVDACEVSGGVFGGEGRIIARLVLIALPLSLLAVVLSGVFLLPQLSVFVLIVIACVIMPTDFAPAATLLRSPRIPARIRQILNVESGYNDGLVSPIFGMGLAAAIAWPTILAAVNSDTLSAENEAQLEERMGEFFEAFFGAVPATLFAIVVGAVIGGVFGLCVRWASRRGWADAPGIRYVMLLVPLITFGVATLSAVAANGFVAAFVAGIVYRLARTRRTDERTIPHQEVLLVEEAGTLAANIVWFVLGAMTTVVVFNGFDARLLVMVVLALTLFRVVPVYAALLGSSLSWGSRTFVGFVGPRGTATIVFGLLAFNKLPDTEAYDVLAVMVLTVVGSILLHGIVIPQVVNRRMPVLASSAQPPASAEH</sequence>